<dbReference type="Proteomes" id="UP000658997">
    <property type="component" value="Unassembled WGS sequence"/>
</dbReference>
<feature type="compositionally biased region" description="Pro residues" evidence="1">
    <location>
        <begin position="1"/>
        <end position="13"/>
    </location>
</feature>
<accession>A0A1K0GCP3</accession>
<dbReference type="EMBL" id="ULHB01000214">
    <property type="protein sequence ID" value="SYW85366.1"/>
    <property type="molecule type" value="Genomic_DNA"/>
</dbReference>
<feature type="region of interest" description="Disordered" evidence="1">
    <location>
        <begin position="37"/>
        <end position="111"/>
    </location>
</feature>
<dbReference type="OrthoDB" id="2555743at2759"/>
<reference evidence="3" key="3">
    <citation type="submission" date="2018-08" db="EMBL/GenBank/DDBJ databases">
        <authorList>
            <person name="Guldener U."/>
        </authorList>
    </citation>
    <scope>NUCLEOTIDE SEQUENCE</scope>
    <source>
        <strain evidence="3">UB2</strain>
    </source>
</reference>
<reference evidence="2" key="2">
    <citation type="submission" date="2016-04" db="EMBL/GenBank/DDBJ databases">
        <authorList>
            <person name="Evans L.H."/>
            <person name="Alamgir A."/>
            <person name="Owens N."/>
            <person name="Weber N.D."/>
            <person name="Virtaneva K."/>
            <person name="Barbian K."/>
            <person name="Babar A."/>
            <person name="Rosenke K."/>
        </authorList>
    </citation>
    <scope>NUCLEOTIDE SEQUENCE</scope>
    <source>
        <strain evidence="2">UB2112</strain>
    </source>
</reference>
<protein>
    <submittedName>
        <fullName evidence="2">Uncharacterized protein</fullName>
    </submittedName>
</protein>
<evidence type="ECO:0000256" key="1">
    <source>
        <dbReference type="SAM" id="MobiDB-lite"/>
    </source>
</evidence>
<feature type="compositionally biased region" description="Polar residues" evidence="1">
    <location>
        <begin position="44"/>
        <end position="83"/>
    </location>
</feature>
<name>A0A1K0GCP3_9BASI</name>
<keyword evidence="5" id="KW-1185">Reference proteome</keyword>
<dbReference type="Proteomes" id="UP000179920">
    <property type="component" value="Chromosome XIX"/>
</dbReference>
<organism evidence="2 4">
    <name type="scientific">Ustilago bromivora</name>
    <dbReference type="NCBI Taxonomy" id="307758"/>
    <lineage>
        <taxon>Eukaryota</taxon>
        <taxon>Fungi</taxon>
        <taxon>Dikarya</taxon>
        <taxon>Basidiomycota</taxon>
        <taxon>Ustilaginomycotina</taxon>
        <taxon>Ustilaginomycetes</taxon>
        <taxon>Ustilaginales</taxon>
        <taxon>Ustilaginaceae</taxon>
        <taxon>Ustilago</taxon>
    </lineage>
</organism>
<evidence type="ECO:0000313" key="3">
    <source>
        <dbReference type="EMBL" id="SYW85366.1"/>
    </source>
</evidence>
<evidence type="ECO:0000313" key="2">
    <source>
        <dbReference type="EMBL" id="SAM85826.1"/>
    </source>
</evidence>
<reference evidence="4" key="1">
    <citation type="submission" date="2016-04" db="EMBL/GenBank/DDBJ databases">
        <authorList>
            <person name="Guldener U."/>
            <person name="Guldener U."/>
        </authorList>
    </citation>
    <scope>NUCLEOTIDE SEQUENCE [LARGE SCALE GENOMIC DNA]</scope>
    <source>
        <strain evidence="4">UB2112</strain>
    </source>
</reference>
<sequence>MSCSPPSSPPPGPRIKSISNMPAEEQQWYYCLAIEEGSSSSSSPGNMGVTSQGEDSKTWQTTWDNSNQPSTSTVSLAATSRLNLASGSSSSSGVAKGSPSSTSSAAIRGQEPSTSTVDKALCCQLLAQSLAIIAVEVNTLLREVQGNNGEEFIELYRSATQEYFQH</sequence>
<proteinExistence type="predicted"/>
<evidence type="ECO:0000313" key="5">
    <source>
        <dbReference type="Proteomes" id="UP000658997"/>
    </source>
</evidence>
<dbReference type="AlphaFoldDB" id="A0A1K0GCP3"/>
<feature type="region of interest" description="Disordered" evidence="1">
    <location>
        <begin position="1"/>
        <end position="20"/>
    </location>
</feature>
<dbReference type="EMBL" id="LT558135">
    <property type="protein sequence ID" value="SAM85826.1"/>
    <property type="molecule type" value="Genomic_DNA"/>
</dbReference>
<evidence type="ECO:0000313" key="4">
    <source>
        <dbReference type="Proteomes" id="UP000179920"/>
    </source>
</evidence>
<gene>
    <name evidence="3" type="ORF">UBRO2_05805</name>
    <name evidence="2" type="ORF">UBRO_20176</name>
</gene>
<feature type="compositionally biased region" description="Low complexity" evidence="1">
    <location>
        <begin position="85"/>
        <end position="106"/>
    </location>
</feature>